<feature type="transmembrane region" description="Helical" evidence="1">
    <location>
        <begin position="67"/>
        <end position="85"/>
    </location>
</feature>
<protein>
    <submittedName>
        <fullName evidence="2">Uncharacterized protein</fullName>
    </submittedName>
</protein>
<feature type="transmembrane region" description="Helical" evidence="1">
    <location>
        <begin position="135"/>
        <end position="152"/>
    </location>
</feature>
<organism evidence="2 3">
    <name type="scientific">Candidatus Iainarchaeum sp</name>
    <dbReference type="NCBI Taxonomy" id="3101447"/>
    <lineage>
        <taxon>Archaea</taxon>
        <taxon>Candidatus Iainarchaeota</taxon>
        <taxon>Candidatus Iainarchaeia</taxon>
        <taxon>Candidatus Iainarchaeales</taxon>
        <taxon>Candidatus Iainarchaeaceae</taxon>
        <taxon>Candidatus Iainarchaeum</taxon>
    </lineage>
</organism>
<dbReference type="AlphaFoldDB" id="A0A8T3YM07"/>
<feature type="transmembrane region" description="Helical" evidence="1">
    <location>
        <begin position="106"/>
        <end position="123"/>
    </location>
</feature>
<dbReference type="Proteomes" id="UP000732298">
    <property type="component" value="Unassembled WGS sequence"/>
</dbReference>
<comment type="caution">
    <text evidence="2">The sequence shown here is derived from an EMBL/GenBank/DDBJ whole genome shotgun (WGS) entry which is preliminary data.</text>
</comment>
<sequence>MAGHRHQGFSWDVSYLLIDKAREKVRTVLSDKHLAALLAAEFFLTLAIIGAIYVFLDARISTLQEPFNFIIFGIALYAIIHIYTYTQSYRASRTNSIMRRKNLRTFLLELAIFSIVVISAYIYQNPALNVAPYPFNILIFLLVLSWPLYFYVQEKFVMA</sequence>
<keyword evidence="1" id="KW-0472">Membrane</keyword>
<proteinExistence type="predicted"/>
<dbReference type="EMBL" id="JACQPB010000041">
    <property type="protein sequence ID" value="MBI4210740.1"/>
    <property type="molecule type" value="Genomic_DNA"/>
</dbReference>
<evidence type="ECO:0000256" key="1">
    <source>
        <dbReference type="SAM" id="Phobius"/>
    </source>
</evidence>
<reference evidence="2" key="1">
    <citation type="submission" date="2020-07" db="EMBL/GenBank/DDBJ databases">
        <title>Huge and variable diversity of episymbiotic CPR bacteria and DPANN archaea in groundwater ecosystems.</title>
        <authorList>
            <person name="He C.Y."/>
            <person name="Keren R."/>
            <person name="Whittaker M."/>
            <person name="Farag I.F."/>
            <person name="Doudna J."/>
            <person name="Cate J.H.D."/>
            <person name="Banfield J.F."/>
        </authorList>
    </citation>
    <scope>NUCLEOTIDE SEQUENCE</scope>
    <source>
        <strain evidence="2">NC_groundwater_1296_Ag_S-0.2um_52_80</strain>
    </source>
</reference>
<gene>
    <name evidence="2" type="ORF">HY544_04515</name>
</gene>
<evidence type="ECO:0000313" key="3">
    <source>
        <dbReference type="Proteomes" id="UP000732298"/>
    </source>
</evidence>
<evidence type="ECO:0000313" key="2">
    <source>
        <dbReference type="EMBL" id="MBI4210740.1"/>
    </source>
</evidence>
<accession>A0A8T3YM07</accession>
<keyword evidence="1" id="KW-1133">Transmembrane helix</keyword>
<name>A0A8T3YM07_9ARCH</name>
<keyword evidence="1" id="KW-0812">Transmembrane</keyword>
<feature type="transmembrane region" description="Helical" evidence="1">
    <location>
        <begin position="34"/>
        <end position="55"/>
    </location>
</feature>